<dbReference type="EMBL" id="JAAKFY010000014">
    <property type="protein sequence ID" value="KAF3847000.1"/>
    <property type="molecule type" value="Genomic_DNA"/>
</dbReference>
<evidence type="ECO:0000256" key="1">
    <source>
        <dbReference type="SAM" id="MobiDB-lite"/>
    </source>
</evidence>
<evidence type="ECO:0000313" key="2">
    <source>
        <dbReference type="EMBL" id="KAF3847000.1"/>
    </source>
</evidence>
<feature type="compositionally biased region" description="Polar residues" evidence="1">
    <location>
        <begin position="59"/>
        <end position="73"/>
    </location>
</feature>
<feature type="region of interest" description="Disordered" evidence="1">
    <location>
        <begin position="1"/>
        <end position="73"/>
    </location>
</feature>
<name>A0A7J5YC49_DISMA</name>
<dbReference type="AlphaFoldDB" id="A0A7J5YC49"/>
<evidence type="ECO:0000313" key="3">
    <source>
        <dbReference type="Proteomes" id="UP000518266"/>
    </source>
</evidence>
<reference evidence="2 3" key="1">
    <citation type="submission" date="2020-03" db="EMBL/GenBank/DDBJ databases">
        <title>Dissostichus mawsoni Genome sequencing and assembly.</title>
        <authorList>
            <person name="Park H."/>
        </authorList>
    </citation>
    <scope>NUCLEOTIDE SEQUENCE [LARGE SCALE GENOMIC DNA]</scope>
    <source>
        <strain evidence="2">DM0001</strain>
        <tissue evidence="2">Muscle</tissue>
    </source>
</reference>
<protein>
    <submittedName>
        <fullName evidence="2">Uncharacterized protein</fullName>
    </submittedName>
</protein>
<organism evidence="2 3">
    <name type="scientific">Dissostichus mawsoni</name>
    <name type="common">Antarctic cod</name>
    <dbReference type="NCBI Taxonomy" id="36200"/>
    <lineage>
        <taxon>Eukaryota</taxon>
        <taxon>Metazoa</taxon>
        <taxon>Chordata</taxon>
        <taxon>Craniata</taxon>
        <taxon>Vertebrata</taxon>
        <taxon>Euteleostomi</taxon>
        <taxon>Actinopterygii</taxon>
        <taxon>Neopterygii</taxon>
        <taxon>Teleostei</taxon>
        <taxon>Neoteleostei</taxon>
        <taxon>Acanthomorphata</taxon>
        <taxon>Eupercaria</taxon>
        <taxon>Perciformes</taxon>
        <taxon>Notothenioidei</taxon>
        <taxon>Nototheniidae</taxon>
        <taxon>Dissostichus</taxon>
    </lineage>
</organism>
<accession>A0A7J5YC49</accession>
<sequence>MLLLHLLPPTPRGHQKTAKISSAQAANHLQGASPHSWRKLKQDSPSSSALVSKGRKSRGWSSLWTTNHATLRH</sequence>
<gene>
    <name evidence="2" type="ORF">F7725_004078</name>
</gene>
<comment type="caution">
    <text evidence="2">The sequence shown here is derived from an EMBL/GenBank/DDBJ whole genome shotgun (WGS) entry which is preliminary data.</text>
</comment>
<feature type="non-terminal residue" evidence="2">
    <location>
        <position position="1"/>
    </location>
</feature>
<dbReference type="Proteomes" id="UP000518266">
    <property type="component" value="Unassembled WGS sequence"/>
</dbReference>
<proteinExistence type="predicted"/>
<feature type="compositionally biased region" description="Polar residues" evidence="1">
    <location>
        <begin position="18"/>
        <end position="27"/>
    </location>
</feature>
<keyword evidence="3" id="KW-1185">Reference proteome</keyword>